<proteinExistence type="inferred from homology"/>
<comment type="subunit">
    <text evidence="12">Monomer. Interacts with DnaB.</text>
</comment>
<name>A0ABT4VDK2_9HELI</name>
<dbReference type="Pfam" id="PF16730">
    <property type="entry name" value="DnaGprimase_HBD"/>
    <property type="match status" value="1"/>
</dbReference>
<keyword evidence="11 12" id="KW-0804">Transcription</keyword>
<keyword evidence="3 12" id="KW-0808">Transferase</keyword>
<keyword evidence="8 12" id="KW-0862">Zinc</keyword>
<evidence type="ECO:0000256" key="12">
    <source>
        <dbReference type="HAMAP-Rule" id="MF_00974"/>
    </source>
</evidence>
<dbReference type="RefSeq" id="WP_271021075.1">
    <property type="nucleotide sequence ID" value="NZ_JAQHXR010000002.1"/>
</dbReference>
<evidence type="ECO:0000256" key="6">
    <source>
        <dbReference type="ARBA" id="ARBA00022723"/>
    </source>
</evidence>
<dbReference type="HAMAP" id="MF_00974">
    <property type="entry name" value="DNA_primase_DnaG"/>
    <property type="match status" value="1"/>
</dbReference>
<feature type="zinc finger region" description="CHC2-type" evidence="12">
    <location>
        <begin position="37"/>
        <end position="61"/>
    </location>
</feature>
<dbReference type="InterPro" id="IPR030846">
    <property type="entry name" value="DnaG_bac"/>
</dbReference>
<feature type="domain" description="Toprim" evidence="13">
    <location>
        <begin position="246"/>
        <end position="327"/>
    </location>
</feature>
<dbReference type="Pfam" id="PF08275">
    <property type="entry name" value="DNAG_N"/>
    <property type="match status" value="1"/>
</dbReference>
<evidence type="ECO:0000256" key="9">
    <source>
        <dbReference type="ARBA" id="ARBA00022842"/>
    </source>
</evidence>
<dbReference type="InterPro" id="IPR036977">
    <property type="entry name" value="DNA_primase_Znf_CHC2"/>
</dbReference>
<evidence type="ECO:0000256" key="7">
    <source>
        <dbReference type="ARBA" id="ARBA00022771"/>
    </source>
</evidence>
<comment type="function">
    <text evidence="12">RNA polymerase that catalyzes the synthesis of short RNA molecules used as primers for DNA polymerase during DNA replication.</text>
</comment>
<keyword evidence="1 12" id="KW-0240">DNA-directed RNA polymerase</keyword>
<evidence type="ECO:0000256" key="2">
    <source>
        <dbReference type="ARBA" id="ARBA00022515"/>
    </source>
</evidence>
<organism evidence="14 15">
    <name type="scientific">Helicobacter ibis</name>
    <dbReference type="NCBI Taxonomy" id="2962633"/>
    <lineage>
        <taxon>Bacteria</taxon>
        <taxon>Pseudomonadati</taxon>
        <taxon>Campylobacterota</taxon>
        <taxon>Epsilonproteobacteria</taxon>
        <taxon>Campylobacterales</taxon>
        <taxon>Helicobacteraceae</taxon>
        <taxon>Helicobacter</taxon>
    </lineage>
</organism>
<evidence type="ECO:0000256" key="10">
    <source>
        <dbReference type="ARBA" id="ARBA00023125"/>
    </source>
</evidence>
<sequence>MITQESVERLKASIDIVDVISRYIEVKKVGATYKACCPFHDEKTPSFVINHNKGYYHCFGCGVSGDSIKFVMEYERIDFQSALESLAKIFNVSLDYTDSGYKPNEDYRILEKLNVFYIQNLSPSIREYIKSRGITDSLRDRFELGYAPKSYEVVKFMQDNFLNLNAVAEAKMLWRDDKNRYVAYLSERLTFPIRNENNKLVAFGGRILTNSTTQAKYKNTSNTELFNKSRILYGYNVAKDSIYKKEEIIITEGYMDTIMLHQAGFTNAVGTLGTALTKEHLPLISKGNPKVIVAYDGDRAGISAALKAANLLSLARKDGGVVIFKDGLDPADMVQCGKIKELKELFSNPIPLIEFVLVDILNKYDLQNPMQKDSCLNESISFLKQLSVVVFEEYKSWLSYRLNIPQHLIKINKPFEVLQSKIRNDSFYGIAEKCVIKSILEDESLLDLALNYLDIDMFKSQRGAYLKLLNGELEDSELIAIMCDENVIALNKKELKEQIIMIIAKHYDDKIALVKQDSTIDITTKLALLDNYQKYLKILKTGELVIYESISSI</sequence>
<dbReference type="Gene3D" id="3.90.580.10">
    <property type="entry name" value="Zinc finger, CHC2-type domain"/>
    <property type="match status" value="1"/>
</dbReference>
<evidence type="ECO:0000256" key="1">
    <source>
        <dbReference type="ARBA" id="ARBA00022478"/>
    </source>
</evidence>
<dbReference type="PROSITE" id="PS50880">
    <property type="entry name" value="TOPRIM"/>
    <property type="match status" value="1"/>
</dbReference>
<keyword evidence="9" id="KW-0460">Magnesium</keyword>
<evidence type="ECO:0000256" key="5">
    <source>
        <dbReference type="ARBA" id="ARBA00022705"/>
    </source>
</evidence>
<evidence type="ECO:0000313" key="14">
    <source>
        <dbReference type="EMBL" id="MDA3968779.1"/>
    </source>
</evidence>
<dbReference type="InterPro" id="IPR006171">
    <property type="entry name" value="TOPRIM_dom"/>
</dbReference>
<dbReference type="EC" id="2.7.7.101" evidence="12"/>
<dbReference type="InterPro" id="IPR034151">
    <property type="entry name" value="TOPRIM_DnaG_bac"/>
</dbReference>
<accession>A0ABT4VDK2</accession>
<dbReference type="SUPFAM" id="SSF57783">
    <property type="entry name" value="Zinc beta-ribbon"/>
    <property type="match status" value="1"/>
</dbReference>
<comment type="cofactor">
    <cofactor evidence="12">
        <name>Zn(2+)</name>
        <dbReference type="ChEBI" id="CHEBI:29105"/>
    </cofactor>
    <text evidence="12">Binds 1 zinc ion per monomer.</text>
</comment>
<keyword evidence="5 12" id="KW-0235">DNA replication</keyword>
<evidence type="ECO:0000259" key="13">
    <source>
        <dbReference type="PROSITE" id="PS50880"/>
    </source>
</evidence>
<dbReference type="Gene3D" id="3.40.1360.10">
    <property type="match status" value="1"/>
</dbReference>
<dbReference type="Gene3D" id="1.10.860.10">
    <property type="entry name" value="DNAb Helicase, Chain A"/>
    <property type="match status" value="1"/>
</dbReference>
<dbReference type="PANTHER" id="PTHR30313:SF2">
    <property type="entry name" value="DNA PRIMASE"/>
    <property type="match status" value="1"/>
</dbReference>
<dbReference type="InterPro" id="IPR031988">
    <property type="entry name" value="DnaG_HBD"/>
</dbReference>
<dbReference type="Proteomes" id="UP001210261">
    <property type="component" value="Unassembled WGS sequence"/>
</dbReference>
<keyword evidence="6 12" id="KW-0479">Metal-binding</keyword>
<reference evidence="14 15" key="1">
    <citation type="submission" date="2023-01" db="EMBL/GenBank/DDBJ databases">
        <title>Description of Helicobacter ibis sp. nov. isolated from faecal droppings of black-faced ibis (Theristicus melanopis).</title>
        <authorList>
            <person name="Lopez-Cantillo M."/>
            <person name="Vidal-Veuthey B."/>
            <person name="Mella A."/>
            <person name="De La Haba R."/>
            <person name="Collado L."/>
        </authorList>
    </citation>
    <scope>NUCLEOTIDE SEQUENCE [LARGE SCALE GENOMIC DNA]</scope>
    <source>
        <strain evidence="14 15">A82</strain>
    </source>
</reference>
<keyword evidence="15" id="KW-1185">Reference proteome</keyword>
<dbReference type="SUPFAM" id="SSF56731">
    <property type="entry name" value="DNA primase core"/>
    <property type="match status" value="1"/>
</dbReference>
<dbReference type="EMBL" id="JAQHXR010000002">
    <property type="protein sequence ID" value="MDA3968779.1"/>
    <property type="molecule type" value="Genomic_DNA"/>
</dbReference>
<protein>
    <recommendedName>
        <fullName evidence="12">DNA primase</fullName>
        <ecNumber evidence="12">2.7.7.101</ecNumber>
    </recommendedName>
</protein>
<comment type="similarity">
    <text evidence="12">Belongs to the DnaG primase family.</text>
</comment>
<dbReference type="InterPro" id="IPR050219">
    <property type="entry name" value="DnaG_primase"/>
</dbReference>
<gene>
    <name evidence="12 14" type="primary">dnaG</name>
    <name evidence="14" type="ORF">PF021_03710</name>
</gene>
<comment type="domain">
    <text evidence="12">Contains an N-terminal zinc-binding domain, a central core domain that contains the primase activity, and a C-terminal DnaB-binding domain.</text>
</comment>
<dbReference type="NCBIfam" id="TIGR01391">
    <property type="entry name" value="dnaG"/>
    <property type="match status" value="1"/>
</dbReference>
<dbReference type="InterPro" id="IPR037068">
    <property type="entry name" value="DNA_primase_core_N_sf"/>
</dbReference>
<dbReference type="Pfam" id="PF01807">
    <property type="entry name" value="Zn_ribbon_DnaG"/>
    <property type="match status" value="1"/>
</dbReference>
<comment type="catalytic activity">
    <reaction evidence="12">
        <text>ssDNA + n NTP = ssDNA/pppN(pN)n-1 hybrid + (n-1) diphosphate.</text>
        <dbReference type="EC" id="2.7.7.101"/>
    </reaction>
</comment>
<keyword evidence="4 12" id="KW-0548">Nucleotidyltransferase</keyword>
<dbReference type="CDD" id="cd03364">
    <property type="entry name" value="TOPRIM_DnaG_primases"/>
    <property type="match status" value="1"/>
</dbReference>
<dbReference type="InterPro" id="IPR002694">
    <property type="entry name" value="Znf_CHC2"/>
</dbReference>
<dbReference type="InterPro" id="IPR006295">
    <property type="entry name" value="DNA_primase_DnaG"/>
</dbReference>
<dbReference type="InterPro" id="IPR013264">
    <property type="entry name" value="DNAG_N"/>
</dbReference>
<evidence type="ECO:0000256" key="4">
    <source>
        <dbReference type="ARBA" id="ARBA00022695"/>
    </source>
</evidence>
<evidence type="ECO:0000256" key="8">
    <source>
        <dbReference type="ARBA" id="ARBA00022833"/>
    </source>
</evidence>
<keyword evidence="10 12" id="KW-0238">DNA-binding</keyword>
<keyword evidence="7 12" id="KW-0863">Zinc-finger</keyword>
<evidence type="ECO:0000256" key="11">
    <source>
        <dbReference type="ARBA" id="ARBA00023163"/>
    </source>
</evidence>
<evidence type="ECO:0000256" key="3">
    <source>
        <dbReference type="ARBA" id="ARBA00022679"/>
    </source>
</evidence>
<dbReference type="SMART" id="SM00400">
    <property type="entry name" value="ZnF_CHCC"/>
    <property type="match status" value="1"/>
</dbReference>
<dbReference type="PANTHER" id="PTHR30313">
    <property type="entry name" value="DNA PRIMASE"/>
    <property type="match status" value="1"/>
</dbReference>
<dbReference type="Pfam" id="PF13662">
    <property type="entry name" value="Toprim_4"/>
    <property type="match status" value="1"/>
</dbReference>
<dbReference type="InterPro" id="IPR016136">
    <property type="entry name" value="DNA_helicase_N/primase_C"/>
</dbReference>
<dbReference type="Gene3D" id="3.90.980.10">
    <property type="entry name" value="DNA primase, catalytic core, N-terminal domain"/>
    <property type="match status" value="1"/>
</dbReference>
<comment type="caution">
    <text evidence="14">The sequence shown here is derived from an EMBL/GenBank/DDBJ whole genome shotgun (WGS) entry which is preliminary data.</text>
</comment>
<dbReference type="SMART" id="SM00493">
    <property type="entry name" value="TOPRIM"/>
    <property type="match status" value="1"/>
</dbReference>
<keyword evidence="2 12" id="KW-0639">Primosome</keyword>
<evidence type="ECO:0000313" key="15">
    <source>
        <dbReference type="Proteomes" id="UP001210261"/>
    </source>
</evidence>